<evidence type="ECO:0000256" key="8">
    <source>
        <dbReference type="ARBA" id="ARBA00023180"/>
    </source>
</evidence>
<keyword evidence="11" id="KW-0961">Cell wall biogenesis/degradation</keyword>
<keyword evidence="17" id="KW-0472">Membrane</keyword>
<evidence type="ECO:0000256" key="16">
    <source>
        <dbReference type="RuleBase" id="RU361169"/>
    </source>
</evidence>
<keyword evidence="19" id="KW-1185">Reference proteome</keyword>
<comment type="caution">
    <text evidence="18">The sequence shown here is derived from an EMBL/GenBank/DDBJ whole genome shotgun (WGS) entry which is preliminary data.</text>
</comment>
<evidence type="ECO:0000256" key="1">
    <source>
        <dbReference type="ARBA" id="ARBA00004613"/>
    </source>
</evidence>
<evidence type="ECO:0000256" key="9">
    <source>
        <dbReference type="ARBA" id="ARBA00023277"/>
    </source>
</evidence>
<organism evidence="18 19">
    <name type="scientific">Cytospora leucostoma</name>
    <dbReference type="NCBI Taxonomy" id="1230097"/>
    <lineage>
        <taxon>Eukaryota</taxon>
        <taxon>Fungi</taxon>
        <taxon>Dikarya</taxon>
        <taxon>Ascomycota</taxon>
        <taxon>Pezizomycotina</taxon>
        <taxon>Sordariomycetes</taxon>
        <taxon>Sordariomycetidae</taxon>
        <taxon>Diaporthales</taxon>
        <taxon>Cytosporaceae</taxon>
        <taxon>Cytospora</taxon>
    </lineage>
</organism>
<evidence type="ECO:0000313" key="18">
    <source>
        <dbReference type="EMBL" id="ROW06644.1"/>
    </source>
</evidence>
<evidence type="ECO:0000256" key="11">
    <source>
        <dbReference type="ARBA" id="ARBA00023316"/>
    </source>
</evidence>
<dbReference type="InterPro" id="IPR011050">
    <property type="entry name" value="Pectin_lyase_fold/virulence"/>
</dbReference>
<dbReference type="PANTHER" id="PTHR31736">
    <property type="match status" value="1"/>
</dbReference>
<dbReference type="Pfam" id="PF00295">
    <property type="entry name" value="Glyco_hydro_28"/>
    <property type="match status" value="1"/>
</dbReference>
<keyword evidence="3" id="KW-0964">Secreted</keyword>
<evidence type="ECO:0000256" key="3">
    <source>
        <dbReference type="ARBA" id="ARBA00022525"/>
    </source>
</evidence>
<dbReference type="GO" id="GO:0004650">
    <property type="term" value="F:polygalacturonase activity"/>
    <property type="evidence" value="ECO:0007669"/>
    <property type="project" value="InterPro"/>
</dbReference>
<evidence type="ECO:0000256" key="6">
    <source>
        <dbReference type="ARBA" id="ARBA00022801"/>
    </source>
</evidence>
<dbReference type="InterPro" id="IPR012334">
    <property type="entry name" value="Pectin_lyas_fold"/>
</dbReference>
<dbReference type="EMBL" id="LKEB01000041">
    <property type="protein sequence ID" value="ROW06644.1"/>
    <property type="molecule type" value="Genomic_DNA"/>
</dbReference>
<evidence type="ECO:0000256" key="13">
    <source>
        <dbReference type="ARBA" id="ARBA00037312"/>
    </source>
</evidence>
<proteinExistence type="inferred from homology"/>
<dbReference type="STRING" id="1230097.A0A423WTU9"/>
<keyword evidence="12" id="KW-0624">Polysaccharide degradation</keyword>
<evidence type="ECO:0000256" key="2">
    <source>
        <dbReference type="ARBA" id="ARBA00008834"/>
    </source>
</evidence>
<evidence type="ECO:0000256" key="14">
    <source>
        <dbReference type="ARBA" id="ARBA00038933"/>
    </source>
</evidence>
<comment type="subcellular location">
    <subcellularLocation>
        <location evidence="1">Secreted</location>
    </subcellularLocation>
</comment>
<accession>A0A423WTU9</accession>
<dbReference type="InParanoid" id="A0A423WTU9"/>
<dbReference type="SMART" id="SM00710">
    <property type="entry name" value="PbH1"/>
    <property type="match status" value="4"/>
</dbReference>
<keyword evidence="5" id="KW-0677">Repeat</keyword>
<sequence>MTWTIQVGLAAESFLNILGASLFLLFPDRCLAFAISPQAGDVPKTAAILLQTYAVMILTLTYPLLTCMPNNPGVFQRRKIIYETFAAGEIGHIGLLLWHSTKRGEESGFEPHVLRLAAISLVPTLAWHSAVVWLWPFSQPFFIMKLLSLILLAAIRQAFQDCGKNGNIVFQENTTYNIQTTLQLHNLSNVQVDLRGTLLFSTDVHYWIRHGSYYHFQNISIAMEYSGEDITIDGHDTGVINGQGQVWYDLALGIGGLYGRPIPFSLRNVKNGIAKNFKILQSGKWNFVMVESKNILVDNIYISSRSSDYQANPGNLGNTDGFDTINTDNVTILNSFADMGDDCISFKPGSTNMYVRNLTCHNGAGIAIGSLGQYEGKFDLVENITAEDVTIIGSRNGAYIKTYMGKSTYYPPQGGGNGTGSVKNVHFKNFHFENITASPVLIQQCSHWAGWNVPACSEYPATGFTFDNITWTNFTGWMNKKVGTKSISLACSPYSTCTNFNWSDINIVPSTNGTATAACTNIDGYDDACQKTDVEARAMPLLRWNELS</sequence>
<dbReference type="OrthoDB" id="187139at2759"/>
<dbReference type="GO" id="GO:0071555">
    <property type="term" value="P:cell wall organization"/>
    <property type="evidence" value="ECO:0007669"/>
    <property type="project" value="UniProtKB-KW"/>
</dbReference>
<dbReference type="SUPFAM" id="SSF51126">
    <property type="entry name" value="Pectin lyase-like"/>
    <property type="match status" value="1"/>
</dbReference>
<reference evidence="18 19" key="1">
    <citation type="submission" date="2015-09" db="EMBL/GenBank/DDBJ databases">
        <title>Host preference determinants of Valsa canker pathogens revealed by comparative genomics.</title>
        <authorList>
            <person name="Yin Z."/>
            <person name="Huang L."/>
        </authorList>
    </citation>
    <scope>NUCLEOTIDE SEQUENCE [LARGE SCALE GENOMIC DNA]</scope>
    <source>
        <strain evidence="18 19">SXYLt</strain>
    </source>
</reference>
<evidence type="ECO:0000256" key="7">
    <source>
        <dbReference type="ARBA" id="ARBA00023157"/>
    </source>
</evidence>
<evidence type="ECO:0000256" key="10">
    <source>
        <dbReference type="ARBA" id="ARBA00023295"/>
    </source>
</evidence>
<name>A0A423WTU9_9PEZI</name>
<feature type="transmembrane region" description="Helical" evidence="17">
    <location>
        <begin position="113"/>
        <end position="135"/>
    </location>
</feature>
<dbReference type="Gene3D" id="2.160.20.10">
    <property type="entry name" value="Single-stranded right-handed beta-helix, Pectin lyase-like"/>
    <property type="match status" value="1"/>
</dbReference>
<dbReference type="AlphaFoldDB" id="A0A423WTU9"/>
<evidence type="ECO:0000256" key="15">
    <source>
        <dbReference type="ARBA" id="ARBA00048766"/>
    </source>
</evidence>
<dbReference type="Proteomes" id="UP000285146">
    <property type="component" value="Unassembled WGS sequence"/>
</dbReference>
<keyword evidence="10 16" id="KW-0326">Glycosidase</keyword>
<evidence type="ECO:0000256" key="17">
    <source>
        <dbReference type="SAM" id="Phobius"/>
    </source>
</evidence>
<evidence type="ECO:0000256" key="12">
    <source>
        <dbReference type="ARBA" id="ARBA00023326"/>
    </source>
</evidence>
<feature type="transmembrane region" description="Helical" evidence="17">
    <location>
        <begin position="46"/>
        <end position="68"/>
    </location>
</feature>
<evidence type="ECO:0000313" key="19">
    <source>
        <dbReference type="Proteomes" id="UP000285146"/>
    </source>
</evidence>
<comment type="similarity">
    <text evidence="2 16">Belongs to the glycosyl hydrolase 28 family.</text>
</comment>
<dbReference type="InterPro" id="IPR000743">
    <property type="entry name" value="Glyco_hydro_28"/>
</dbReference>
<keyword evidence="6 16" id="KW-0378">Hydrolase</keyword>
<keyword evidence="7" id="KW-1015">Disulfide bond</keyword>
<evidence type="ECO:0000256" key="5">
    <source>
        <dbReference type="ARBA" id="ARBA00022737"/>
    </source>
</evidence>
<keyword evidence="8" id="KW-0325">Glycoprotein</keyword>
<keyword evidence="17" id="KW-0812">Transmembrane</keyword>
<keyword evidence="4" id="KW-0732">Signal</keyword>
<comment type="function">
    <text evidence="13">Specific in hydrolyzing the terminal glycosidic bond of polygalacturonic acid and oligogalacturonates.</text>
</comment>
<dbReference type="GO" id="GO:0045490">
    <property type="term" value="P:pectin catabolic process"/>
    <property type="evidence" value="ECO:0007669"/>
    <property type="project" value="UniProtKB-ARBA"/>
</dbReference>
<keyword evidence="17" id="KW-1133">Transmembrane helix</keyword>
<dbReference type="GO" id="GO:0005576">
    <property type="term" value="C:extracellular region"/>
    <property type="evidence" value="ECO:0007669"/>
    <property type="project" value="UniProtKB-SubCell"/>
</dbReference>
<feature type="transmembrane region" description="Helical" evidence="17">
    <location>
        <begin position="7"/>
        <end position="26"/>
    </location>
</feature>
<comment type="catalytic activity">
    <reaction evidence="15">
        <text>[(1-&gt;4)-alpha-D-galacturonosyl](n) + H2O = alpha-D-galacturonate + [(1-&gt;4)-alpha-D-galacturonosyl](n-1)</text>
        <dbReference type="Rhea" id="RHEA:14117"/>
        <dbReference type="Rhea" id="RHEA-COMP:14570"/>
        <dbReference type="Rhea" id="RHEA-COMP:14572"/>
        <dbReference type="ChEBI" id="CHEBI:15377"/>
        <dbReference type="ChEBI" id="CHEBI:58658"/>
        <dbReference type="ChEBI" id="CHEBI:140523"/>
        <dbReference type="EC" id="3.2.1.67"/>
    </reaction>
</comment>
<dbReference type="EC" id="3.2.1.67" evidence="14"/>
<gene>
    <name evidence="18" type="ORF">VPNG_06745</name>
</gene>
<evidence type="ECO:0000256" key="4">
    <source>
        <dbReference type="ARBA" id="ARBA00022729"/>
    </source>
</evidence>
<keyword evidence="9" id="KW-0119">Carbohydrate metabolism</keyword>
<dbReference type="PANTHER" id="PTHR31736:SF12">
    <property type="entry name" value="EXO-POLYGALACTURONASE, PUTATIVE-RELATED"/>
    <property type="match status" value="1"/>
</dbReference>
<protein>
    <recommendedName>
        <fullName evidence="14">galacturonan 1,4-alpha-galacturonidase</fullName>
        <ecNumber evidence="14">3.2.1.67</ecNumber>
    </recommendedName>
</protein>
<dbReference type="InterPro" id="IPR006626">
    <property type="entry name" value="PbH1"/>
</dbReference>
<dbReference type="GO" id="GO:0047911">
    <property type="term" value="F:galacturan 1,4-alpha-galacturonidase activity"/>
    <property type="evidence" value="ECO:0007669"/>
    <property type="project" value="UniProtKB-EC"/>
</dbReference>